<evidence type="ECO:0000313" key="2">
    <source>
        <dbReference type="EMBL" id="AVL99556.1"/>
    </source>
</evidence>
<gene>
    <name evidence="2" type="ORF">C6V83_03920</name>
</gene>
<feature type="region of interest" description="Disordered" evidence="1">
    <location>
        <begin position="45"/>
        <end position="64"/>
    </location>
</feature>
<dbReference type="OrthoDB" id="4618973at2"/>
<dbReference type="EMBL" id="CP027433">
    <property type="protein sequence ID" value="AVL99556.1"/>
    <property type="molecule type" value="Genomic_DNA"/>
</dbReference>
<dbReference type="KEGG" id="git:C6V83_03920"/>
<dbReference type="AlphaFoldDB" id="A0A2S0KCZ8"/>
<reference evidence="2 3" key="1">
    <citation type="submission" date="2018-03" db="EMBL/GenBank/DDBJ databases">
        <title>Characteristics and genome of n-alkane degrading marine bacteria Gordonia iterans isolated from crude oil contaminated in Tae-an, South Korea.</title>
        <authorList>
            <person name="Lee S.-S."/>
            <person name="Kim H."/>
        </authorList>
    </citation>
    <scope>NUCLEOTIDE SEQUENCE [LARGE SCALE GENOMIC DNA]</scope>
    <source>
        <strain evidence="2 3">Co17</strain>
    </source>
</reference>
<organism evidence="2 3">
    <name type="scientific">Gordonia iterans</name>
    <dbReference type="NCBI Taxonomy" id="1004901"/>
    <lineage>
        <taxon>Bacteria</taxon>
        <taxon>Bacillati</taxon>
        <taxon>Actinomycetota</taxon>
        <taxon>Actinomycetes</taxon>
        <taxon>Mycobacteriales</taxon>
        <taxon>Gordoniaceae</taxon>
        <taxon>Gordonia</taxon>
    </lineage>
</organism>
<proteinExistence type="predicted"/>
<evidence type="ECO:0000256" key="1">
    <source>
        <dbReference type="SAM" id="MobiDB-lite"/>
    </source>
</evidence>
<dbReference type="InterPro" id="IPR023393">
    <property type="entry name" value="START-like_dom_sf"/>
</dbReference>
<sequence>MTNQQPSASADITIAAAPAAVYALITDLDVLAELAAETTSMRWTKGDAARPGAKFKGRNSNDGKSWTTTCTVTVADPGTAFEFEVTSLIIPIARWRYDVEPVDGGCRVTESTWDRRPGWFAPIGAKATGVADRDTANRAHIESTLANLKARAEQS</sequence>
<dbReference type="RefSeq" id="WP_105941291.1">
    <property type="nucleotide sequence ID" value="NZ_CP027433.1"/>
</dbReference>
<protein>
    <submittedName>
        <fullName evidence="2">Polyketide cyclase</fullName>
    </submittedName>
</protein>
<dbReference type="CDD" id="cd07812">
    <property type="entry name" value="SRPBCC"/>
    <property type="match status" value="1"/>
</dbReference>
<keyword evidence="3" id="KW-1185">Reference proteome</keyword>
<dbReference type="Pfam" id="PF10604">
    <property type="entry name" value="Polyketide_cyc2"/>
    <property type="match status" value="1"/>
</dbReference>
<dbReference type="SUPFAM" id="SSF55961">
    <property type="entry name" value="Bet v1-like"/>
    <property type="match status" value="1"/>
</dbReference>
<dbReference type="InterPro" id="IPR019587">
    <property type="entry name" value="Polyketide_cyclase/dehydratase"/>
</dbReference>
<evidence type="ECO:0000313" key="3">
    <source>
        <dbReference type="Proteomes" id="UP000239814"/>
    </source>
</evidence>
<accession>A0A2S0KCZ8</accession>
<name>A0A2S0KCZ8_9ACTN</name>
<dbReference type="Gene3D" id="3.30.530.20">
    <property type="match status" value="1"/>
</dbReference>
<dbReference type="Proteomes" id="UP000239814">
    <property type="component" value="Chromosome"/>
</dbReference>